<evidence type="ECO:0000313" key="2">
    <source>
        <dbReference type="Proteomes" id="UP001157502"/>
    </source>
</evidence>
<protein>
    <submittedName>
        <fullName evidence="1">Uncharacterized protein</fullName>
    </submittedName>
</protein>
<dbReference type="EMBL" id="CM055760">
    <property type="protein sequence ID" value="KAJ7986745.1"/>
    <property type="molecule type" value="Genomic_DNA"/>
</dbReference>
<organism evidence="1 2">
    <name type="scientific">Dallia pectoralis</name>
    <name type="common">Alaska blackfish</name>
    <dbReference type="NCBI Taxonomy" id="75939"/>
    <lineage>
        <taxon>Eukaryota</taxon>
        <taxon>Metazoa</taxon>
        <taxon>Chordata</taxon>
        <taxon>Craniata</taxon>
        <taxon>Vertebrata</taxon>
        <taxon>Euteleostomi</taxon>
        <taxon>Actinopterygii</taxon>
        <taxon>Neopterygii</taxon>
        <taxon>Teleostei</taxon>
        <taxon>Protacanthopterygii</taxon>
        <taxon>Esociformes</taxon>
        <taxon>Umbridae</taxon>
        <taxon>Dallia</taxon>
    </lineage>
</organism>
<evidence type="ECO:0000313" key="1">
    <source>
        <dbReference type="EMBL" id="KAJ7986745.1"/>
    </source>
</evidence>
<sequence>MSPWHGVVQPALVEKLKNMLEAKTKSSLKPSQKITMLRIYAMPRLIYEADHGGVGQETLRVLDGMPEKYFDWHSDDEITKRITRRVIKPTEFTKLWMKAGGSKDEAPMLEGGGGNGQDRANTEALNTTGNKRVVTPSAERAAKSCPNFPERRNNGFLRWMGLEVQGMGIQVFHGDKITNHWLAEPTEAGFRQRHYIANLLFRANVYPTLEATSRGRLTITVACRRCGDGSETGPHILGQCHAVKDSRIKGHHKLCKLLADEAESAGWSVIEEMVCSTPSGAQRRPDLVFVKDGLALVVDVTVRFEVAPDTREKMARYKPVIPFVLEETGASSAKVMGFPLGGRGKWHPANESLLKQLGIGPKKRAREARLVSRSLALAWPLHPSECWGFLLSPGIDPQP</sequence>
<reference evidence="1" key="1">
    <citation type="submission" date="2021-05" db="EMBL/GenBank/DDBJ databases">
        <authorList>
            <person name="Pan Q."/>
            <person name="Jouanno E."/>
            <person name="Zahm M."/>
            <person name="Klopp C."/>
            <person name="Cabau C."/>
            <person name="Louis A."/>
            <person name="Berthelot C."/>
            <person name="Parey E."/>
            <person name="Roest Crollius H."/>
            <person name="Montfort J."/>
            <person name="Robinson-Rechavi M."/>
            <person name="Bouchez O."/>
            <person name="Lampietro C."/>
            <person name="Lopez Roques C."/>
            <person name="Donnadieu C."/>
            <person name="Postlethwait J."/>
            <person name="Bobe J."/>
            <person name="Dillon D."/>
            <person name="Chandos A."/>
            <person name="von Hippel F."/>
            <person name="Guiguen Y."/>
        </authorList>
    </citation>
    <scope>NUCLEOTIDE SEQUENCE</scope>
    <source>
        <strain evidence="1">YG-Jan2019</strain>
    </source>
</reference>
<keyword evidence="2" id="KW-1185">Reference proteome</keyword>
<accession>A0ACC2F690</accession>
<name>A0ACC2F690_DALPE</name>
<comment type="caution">
    <text evidence="1">The sequence shown here is derived from an EMBL/GenBank/DDBJ whole genome shotgun (WGS) entry which is preliminary data.</text>
</comment>
<dbReference type="Proteomes" id="UP001157502">
    <property type="component" value="Chromosome 33"/>
</dbReference>
<proteinExistence type="predicted"/>
<gene>
    <name evidence="1" type="ORF">DPEC_G00331580</name>
</gene>